<gene>
    <name evidence="2" type="ORF">ILEXP_LOCUS46683</name>
</gene>
<dbReference type="Proteomes" id="UP001642360">
    <property type="component" value="Unassembled WGS sequence"/>
</dbReference>
<protein>
    <recommendedName>
        <fullName evidence="1">SCP2 domain-containing protein</fullName>
    </recommendedName>
</protein>
<dbReference type="AlphaFoldDB" id="A0ABC8U6Y5"/>
<feature type="domain" description="SCP2" evidence="1">
    <location>
        <begin position="40"/>
        <end position="135"/>
    </location>
</feature>
<accession>A0ABC8U6Y5</accession>
<sequence length="145" mass="16105">MVGLFVARHTPAHSSQVHRQKMVNSTQLKSDALMEQMKLHLSTDAGKELTKKIGLVYQINISPKKIGINEEAYVVDLKKGEVKKGQYEGGKPDATFSFTDDDFLKVATGKMNPQFAFMRGAMKIKGSLSAAQKFTPDIFPKPSRM</sequence>
<dbReference type="PANTHER" id="PTHR10094">
    <property type="entry name" value="STEROL CARRIER PROTEIN 2 SCP-2 FAMILY PROTEIN"/>
    <property type="match status" value="1"/>
</dbReference>
<dbReference type="InterPro" id="IPR003033">
    <property type="entry name" value="SCP2_sterol-bd_dom"/>
</dbReference>
<name>A0ABC8U6Y5_9AQUA</name>
<dbReference type="InterPro" id="IPR036527">
    <property type="entry name" value="SCP2_sterol-bd_dom_sf"/>
</dbReference>
<keyword evidence="3" id="KW-1185">Reference proteome</keyword>
<comment type="caution">
    <text evidence="2">The sequence shown here is derived from an EMBL/GenBank/DDBJ whole genome shotgun (WGS) entry which is preliminary data.</text>
</comment>
<dbReference type="PANTHER" id="PTHR10094:SF25">
    <property type="entry name" value="SCP2 STEROL-BINDING DOMAIN-CONTAINING PROTEIN 1"/>
    <property type="match status" value="1"/>
</dbReference>
<dbReference type="Gene3D" id="3.30.1050.10">
    <property type="entry name" value="SCP2 sterol-binding domain"/>
    <property type="match status" value="1"/>
</dbReference>
<organism evidence="2 3">
    <name type="scientific">Ilex paraguariensis</name>
    <name type="common">yerba mate</name>
    <dbReference type="NCBI Taxonomy" id="185542"/>
    <lineage>
        <taxon>Eukaryota</taxon>
        <taxon>Viridiplantae</taxon>
        <taxon>Streptophyta</taxon>
        <taxon>Embryophyta</taxon>
        <taxon>Tracheophyta</taxon>
        <taxon>Spermatophyta</taxon>
        <taxon>Magnoliopsida</taxon>
        <taxon>eudicotyledons</taxon>
        <taxon>Gunneridae</taxon>
        <taxon>Pentapetalae</taxon>
        <taxon>asterids</taxon>
        <taxon>campanulids</taxon>
        <taxon>Aquifoliales</taxon>
        <taxon>Aquifoliaceae</taxon>
        <taxon>Ilex</taxon>
    </lineage>
</organism>
<dbReference type="FunFam" id="3.30.1050.10:FF:000006">
    <property type="entry name" value="Non-specific lipid-transfer protein-like 1"/>
    <property type="match status" value="1"/>
</dbReference>
<dbReference type="Pfam" id="PF02036">
    <property type="entry name" value="SCP2"/>
    <property type="match status" value="1"/>
</dbReference>
<evidence type="ECO:0000313" key="3">
    <source>
        <dbReference type="Proteomes" id="UP001642360"/>
    </source>
</evidence>
<evidence type="ECO:0000259" key="1">
    <source>
        <dbReference type="Pfam" id="PF02036"/>
    </source>
</evidence>
<dbReference type="SUPFAM" id="SSF55718">
    <property type="entry name" value="SCP-like"/>
    <property type="match status" value="1"/>
</dbReference>
<reference evidence="2 3" key="1">
    <citation type="submission" date="2024-02" db="EMBL/GenBank/DDBJ databases">
        <authorList>
            <person name="Vignale AGUSTIN F."/>
            <person name="Sosa J E."/>
            <person name="Modenutti C."/>
        </authorList>
    </citation>
    <scope>NUCLEOTIDE SEQUENCE [LARGE SCALE GENOMIC DNA]</scope>
</reference>
<dbReference type="EMBL" id="CAUOFW020006921">
    <property type="protein sequence ID" value="CAK9176818.1"/>
    <property type="molecule type" value="Genomic_DNA"/>
</dbReference>
<proteinExistence type="predicted"/>
<evidence type="ECO:0000313" key="2">
    <source>
        <dbReference type="EMBL" id="CAK9176818.1"/>
    </source>
</evidence>